<dbReference type="EMBL" id="CP046509">
    <property type="protein sequence ID" value="QGU89030.1"/>
    <property type="molecule type" value="Genomic_DNA"/>
</dbReference>
<dbReference type="AlphaFoldDB" id="A0A6I6F562"/>
<dbReference type="KEGG" id="erwi:GN242_18170"/>
<dbReference type="RefSeq" id="WP_156287962.1">
    <property type="nucleotide sequence ID" value="NZ_CP046509.1"/>
</dbReference>
<dbReference type="Pfam" id="PF04591">
    <property type="entry name" value="DUF596"/>
    <property type="match status" value="1"/>
</dbReference>
<keyword evidence="4" id="KW-1185">Reference proteome</keyword>
<evidence type="ECO:0000313" key="1">
    <source>
        <dbReference type="EMBL" id="MTD27494.1"/>
    </source>
</evidence>
<dbReference type="SUPFAM" id="SSF160472">
    <property type="entry name" value="NMB0513-like"/>
    <property type="match status" value="1"/>
</dbReference>
<accession>A0A6I6F562</accession>
<evidence type="ECO:0000313" key="2">
    <source>
        <dbReference type="EMBL" id="QGU89030.1"/>
    </source>
</evidence>
<dbReference type="Gene3D" id="1.10.3510.10">
    <property type="entry name" value="NMB0513-like"/>
    <property type="match status" value="1"/>
</dbReference>
<dbReference type="Proteomes" id="UP000424752">
    <property type="component" value="Chromosome"/>
</dbReference>
<dbReference type="InterPro" id="IPR023138">
    <property type="entry name" value="NMB0513-like_sf"/>
</dbReference>
<sequence length="120" mass="13208">MNRESIYNSVLASARGLSLGAVWQHIEVECRSIPDNSALRKELFFGLLQQLLTTGAARLACDGVYLSGTVEQQLEQLAAAWPQPGSDDELDDLDETGFWFLAKAPAGLVWITPEGQEIWT</sequence>
<gene>
    <name evidence="1" type="ORF">GK011_11145</name>
    <name evidence="2" type="ORF">GN242_18170</name>
</gene>
<dbReference type="Proteomes" id="UP000480164">
    <property type="component" value="Unassembled WGS sequence"/>
</dbReference>
<evidence type="ECO:0000313" key="3">
    <source>
        <dbReference type="Proteomes" id="UP000424752"/>
    </source>
</evidence>
<reference evidence="2 3" key="2">
    <citation type="submission" date="2019-12" db="EMBL/GenBank/DDBJ databases">
        <title>Erwinia sp. nov., isolated from droppings of birds in the Qinghai-Tiebt plateau of China.</title>
        <authorList>
            <person name="Ge Y."/>
        </authorList>
    </citation>
    <scope>NUCLEOTIDE SEQUENCE [LARGE SCALE GENOMIC DNA]</scope>
    <source>
        <strain evidence="2 3">J780</strain>
    </source>
</reference>
<reference evidence="1 4" key="1">
    <citation type="submission" date="2019-11" db="EMBL/GenBank/DDBJ databases">
        <title>Erwinia sp. nov., isolated from feces of birds in Tibet plateau of China.</title>
        <authorList>
            <person name="Ge Y."/>
        </authorList>
    </citation>
    <scope>NUCLEOTIDE SEQUENCE [LARGE SCALE GENOMIC DNA]</scope>
    <source>
        <strain evidence="1 4">J316</strain>
    </source>
</reference>
<dbReference type="InterPro" id="IPR007670">
    <property type="entry name" value="DUF596"/>
</dbReference>
<dbReference type="EMBL" id="WLZX01000003">
    <property type="protein sequence ID" value="MTD27494.1"/>
    <property type="molecule type" value="Genomic_DNA"/>
</dbReference>
<evidence type="ECO:0000313" key="4">
    <source>
        <dbReference type="Proteomes" id="UP000480164"/>
    </source>
</evidence>
<accession>A0A6L6GQ34</accession>
<organism evidence="2 3">
    <name type="scientific">Erwinia sorbitola</name>
    <dbReference type="NCBI Taxonomy" id="2681984"/>
    <lineage>
        <taxon>Bacteria</taxon>
        <taxon>Pseudomonadati</taxon>
        <taxon>Pseudomonadota</taxon>
        <taxon>Gammaproteobacteria</taxon>
        <taxon>Enterobacterales</taxon>
        <taxon>Erwiniaceae</taxon>
        <taxon>Erwinia</taxon>
    </lineage>
</organism>
<name>A0A6I6F562_9GAMM</name>
<proteinExistence type="predicted"/>
<protein>
    <submittedName>
        <fullName evidence="2">DUF596 domain-containing protein</fullName>
    </submittedName>
</protein>